<dbReference type="Pfam" id="PF08281">
    <property type="entry name" value="Sigma70_r4_2"/>
    <property type="match status" value="1"/>
</dbReference>
<comment type="caution">
    <text evidence="8">The sequence shown here is derived from an EMBL/GenBank/DDBJ whole genome shotgun (WGS) entry which is preliminary data.</text>
</comment>
<keyword evidence="2" id="KW-0805">Transcription regulation</keyword>
<dbReference type="InterPro" id="IPR013324">
    <property type="entry name" value="RNA_pol_sigma_r3/r4-like"/>
</dbReference>
<dbReference type="OrthoDB" id="3783006at2"/>
<dbReference type="GO" id="GO:0016987">
    <property type="term" value="F:sigma factor activity"/>
    <property type="evidence" value="ECO:0007669"/>
    <property type="project" value="UniProtKB-KW"/>
</dbReference>
<keyword evidence="3" id="KW-0731">Sigma factor</keyword>
<evidence type="ECO:0000259" key="6">
    <source>
        <dbReference type="Pfam" id="PF04542"/>
    </source>
</evidence>
<dbReference type="PANTHER" id="PTHR43133">
    <property type="entry name" value="RNA POLYMERASE ECF-TYPE SIGMA FACTO"/>
    <property type="match status" value="1"/>
</dbReference>
<dbReference type="Pfam" id="PF04542">
    <property type="entry name" value="Sigma70_r2"/>
    <property type="match status" value="1"/>
</dbReference>
<dbReference type="InterPro" id="IPR036388">
    <property type="entry name" value="WH-like_DNA-bd_sf"/>
</dbReference>
<dbReference type="GO" id="GO:0003677">
    <property type="term" value="F:DNA binding"/>
    <property type="evidence" value="ECO:0007669"/>
    <property type="project" value="UniProtKB-KW"/>
</dbReference>
<dbReference type="InterPro" id="IPR013249">
    <property type="entry name" value="RNA_pol_sigma70_r4_t2"/>
</dbReference>
<dbReference type="AlphaFoldDB" id="A0A316AB64"/>
<protein>
    <submittedName>
        <fullName evidence="8">RNA polymerase sigma factor (Sigma-70 family)</fullName>
    </submittedName>
</protein>
<dbReference type="Gene3D" id="1.10.1740.10">
    <property type="match status" value="1"/>
</dbReference>
<keyword evidence="5" id="KW-0804">Transcription</keyword>
<evidence type="ECO:0000259" key="7">
    <source>
        <dbReference type="Pfam" id="PF08281"/>
    </source>
</evidence>
<dbReference type="GO" id="GO:0006352">
    <property type="term" value="P:DNA-templated transcription initiation"/>
    <property type="evidence" value="ECO:0007669"/>
    <property type="project" value="InterPro"/>
</dbReference>
<dbReference type="NCBIfam" id="TIGR02937">
    <property type="entry name" value="sigma70-ECF"/>
    <property type="match status" value="1"/>
</dbReference>
<dbReference type="InterPro" id="IPR013325">
    <property type="entry name" value="RNA_pol_sigma_r2"/>
</dbReference>
<evidence type="ECO:0000313" key="9">
    <source>
        <dbReference type="Proteomes" id="UP000245469"/>
    </source>
</evidence>
<dbReference type="InterPro" id="IPR007627">
    <property type="entry name" value="RNA_pol_sigma70_r2"/>
</dbReference>
<proteinExistence type="inferred from homology"/>
<sequence>MSPPGVESFEEFASFAIPRLRRVAFAYCQDWHHADDAVQGALERVFAAWSRVRPGDAYGYTRTTLIRLLVSEGRRAWRRHEVTTDDVALHEPTRRHGDDDGDPAHGEQELFAVLAGLSDGQRAVVVLRYVENLSVAETAGVLGCGEGNVKSQAHAARRRLRALLGDPSTRGAQR</sequence>
<dbReference type="SUPFAM" id="SSF88659">
    <property type="entry name" value="Sigma3 and sigma4 domains of RNA polymerase sigma factors"/>
    <property type="match status" value="1"/>
</dbReference>
<dbReference type="SUPFAM" id="SSF88946">
    <property type="entry name" value="Sigma2 domain of RNA polymerase sigma factors"/>
    <property type="match status" value="1"/>
</dbReference>
<organism evidence="8 9">
    <name type="scientific">Quadrisphaera granulorum</name>
    <dbReference type="NCBI Taxonomy" id="317664"/>
    <lineage>
        <taxon>Bacteria</taxon>
        <taxon>Bacillati</taxon>
        <taxon>Actinomycetota</taxon>
        <taxon>Actinomycetes</taxon>
        <taxon>Kineosporiales</taxon>
        <taxon>Kineosporiaceae</taxon>
        <taxon>Quadrisphaera</taxon>
    </lineage>
</organism>
<dbReference type="RefSeq" id="WP_109773457.1">
    <property type="nucleotide sequence ID" value="NZ_QGDQ01000005.1"/>
</dbReference>
<evidence type="ECO:0000256" key="4">
    <source>
        <dbReference type="ARBA" id="ARBA00023125"/>
    </source>
</evidence>
<keyword evidence="9" id="KW-1185">Reference proteome</keyword>
<comment type="similarity">
    <text evidence="1">Belongs to the sigma-70 factor family. ECF subfamily.</text>
</comment>
<evidence type="ECO:0000256" key="1">
    <source>
        <dbReference type="ARBA" id="ARBA00010641"/>
    </source>
</evidence>
<dbReference type="CDD" id="cd06171">
    <property type="entry name" value="Sigma70_r4"/>
    <property type="match status" value="1"/>
</dbReference>
<dbReference type="InterPro" id="IPR039425">
    <property type="entry name" value="RNA_pol_sigma-70-like"/>
</dbReference>
<dbReference type="EMBL" id="QGDQ01000005">
    <property type="protein sequence ID" value="PWJ54953.1"/>
    <property type="molecule type" value="Genomic_DNA"/>
</dbReference>
<keyword evidence="4" id="KW-0238">DNA-binding</keyword>
<name>A0A316AB64_9ACTN</name>
<evidence type="ECO:0000256" key="2">
    <source>
        <dbReference type="ARBA" id="ARBA00023015"/>
    </source>
</evidence>
<evidence type="ECO:0000313" key="8">
    <source>
        <dbReference type="EMBL" id="PWJ54953.1"/>
    </source>
</evidence>
<gene>
    <name evidence="8" type="ORF">BXY45_105162</name>
</gene>
<feature type="domain" description="RNA polymerase sigma-70 region 2" evidence="6">
    <location>
        <begin position="18"/>
        <end position="79"/>
    </location>
</feature>
<feature type="domain" description="RNA polymerase sigma factor 70 region 4 type 2" evidence="7">
    <location>
        <begin position="109"/>
        <end position="160"/>
    </location>
</feature>
<dbReference type="PANTHER" id="PTHR43133:SF50">
    <property type="entry name" value="ECF RNA POLYMERASE SIGMA FACTOR SIGM"/>
    <property type="match status" value="1"/>
</dbReference>
<dbReference type="InterPro" id="IPR014284">
    <property type="entry name" value="RNA_pol_sigma-70_dom"/>
</dbReference>
<reference evidence="8 9" key="1">
    <citation type="submission" date="2018-03" db="EMBL/GenBank/DDBJ databases">
        <title>Genomic Encyclopedia of Archaeal and Bacterial Type Strains, Phase II (KMG-II): from individual species to whole genera.</title>
        <authorList>
            <person name="Goeker M."/>
        </authorList>
    </citation>
    <scope>NUCLEOTIDE SEQUENCE [LARGE SCALE GENOMIC DNA]</scope>
    <source>
        <strain evidence="8 9">DSM 44889</strain>
    </source>
</reference>
<evidence type="ECO:0000256" key="3">
    <source>
        <dbReference type="ARBA" id="ARBA00023082"/>
    </source>
</evidence>
<evidence type="ECO:0000256" key="5">
    <source>
        <dbReference type="ARBA" id="ARBA00023163"/>
    </source>
</evidence>
<accession>A0A316AB64</accession>
<dbReference type="Gene3D" id="1.10.10.10">
    <property type="entry name" value="Winged helix-like DNA-binding domain superfamily/Winged helix DNA-binding domain"/>
    <property type="match status" value="1"/>
</dbReference>
<dbReference type="Proteomes" id="UP000245469">
    <property type="component" value="Unassembled WGS sequence"/>
</dbReference>